<dbReference type="EMBL" id="RBPH01000193">
    <property type="protein sequence ID" value="RMN78829.1"/>
    <property type="molecule type" value="Genomic_DNA"/>
</dbReference>
<sequence length="293" mass="32728">MNSRRWIMTAHWRYLDSLQPLSNLFLQAALRRRKVTGSQLPDLGLRSWIAVDSEKLEAYRKVCGFEDSSLLPPTYPHVMAFQLQMQLMTSPEFPFPLLGLIHVDNCIRIHRPLGGVSQLYISVQATNLRPHRKGAMFTLVTQAEDGLGLLWEEESTMLCTAAQPDSSSAEQEEPVSLPLLQVETWRAPPQIGRDYAKVSGDYNPIHLSAPSAKMFGFPRAIAHGMWLKARALAALDEHLPASNVEISVQFHKPVRLPADVMLSATAAGSHGQFQIDDDDKLLHMTGGWQPVTQ</sequence>
<dbReference type="PRINTS" id="PR01483">
    <property type="entry name" value="FASYNTHASE"/>
</dbReference>
<dbReference type="InterPro" id="IPR029069">
    <property type="entry name" value="HotDog_dom_sf"/>
</dbReference>
<evidence type="ECO:0000259" key="1">
    <source>
        <dbReference type="Pfam" id="PF01575"/>
    </source>
</evidence>
<reference evidence="2 3" key="1">
    <citation type="submission" date="2018-08" db="EMBL/GenBank/DDBJ databases">
        <title>Recombination of ecologically and evolutionarily significant loci maintains genetic cohesion in the Pseudomonas syringae species complex.</title>
        <authorList>
            <person name="Dillon M."/>
            <person name="Thakur S."/>
            <person name="Almeida R.N.D."/>
            <person name="Weir B.S."/>
            <person name="Guttman D.S."/>
        </authorList>
    </citation>
    <scope>NUCLEOTIDE SEQUENCE [LARGE SCALE GENOMIC DNA]</scope>
    <source>
        <strain evidence="2 3">ICMP 15201</strain>
    </source>
</reference>
<feature type="domain" description="MaoC-like" evidence="1">
    <location>
        <begin position="193"/>
        <end position="275"/>
    </location>
</feature>
<dbReference type="GO" id="GO:0005835">
    <property type="term" value="C:fatty acid synthase complex"/>
    <property type="evidence" value="ECO:0007669"/>
    <property type="project" value="InterPro"/>
</dbReference>
<accession>A0AB37Q6Q0</accession>
<dbReference type="Pfam" id="PF01575">
    <property type="entry name" value="MaoC_dehydratas"/>
    <property type="match status" value="1"/>
</dbReference>
<proteinExistence type="predicted"/>
<organism evidence="2 3">
    <name type="scientific">Pseudomonas cannabina</name>
    <dbReference type="NCBI Taxonomy" id="86840"/>
    <lineage>
        <taxon>Bacteria</taxon>
        <taxon>Pseudomonadati</taxon>
        <taxon>Pseudomonadota</taxon>
        <taxon>Gammaproteobacteria</taxon>
        <taxon>Pseudomonadales</taxon>
        <taxon>Pseudomonadaceae</taxon>
        <taxon>Pseudomonas</taxon>
    </lineage>
</organism>
<dbReference type="Proteomes" id="UP000269335">
    <property type="component" value="Unassembled WGS sequence"/>
</dbReference>
<dbReference type="SUPFAM" id="SSF54637">
    <property type="entry name" value="Thioesterase/thiol ester dehydrase-isomerase"/>
    <property type="match status" value="2"/>
</dbReference>
<name>A0AB37Q6Q0_PSECA</name>
<dbReference type="InterPro" id="IPR002539">
    <property type="entry name" value="MaoC-like_dom"/>
</dbReference>
<dbReference type="Gene3D" id="3.10.129.10">
    <property type="entry name" value="Hotdog Thioesterase"/>
    <property type="match status" value="1"/>
</dbReference>
<evidence type="ECO:0000313" key="2">
    <source>
        <dbReference type="EMBL" id="RMN78829.1"/>
    </source>
</evidence>
<dbReference type="AlphaFoldDB" id="A0AB37Q6Q0"/>
<evidence type="ECO:0000313" key="3">
    <source>
        <dbReference type="Proteomes" id="UP000269335"/>
    </source>
</evidence>
<dbReference type="PANTHER" id="PTHR43841">
    <property type="entry name" value="3-HYDROXYACYL-THIOESTER DEHYDRATASE HTDX-RELATED"/>
    <property type="match status" value="1"/>
</dbReference>
<gene>
    <name evidence="2" type="ORF">ALQ53_03912</name>
</gene>
<protein>
    <submittedName>
        <fullName evidence="2">MaoC-like domain-containing protein</fullName>
    </submittedName>
</protein>
<comment type="caution">
    <text evidence="2">The sequence shown here is derived from an EMBL/GenBank/DDBJ whole genome shotgun (WGS) entry which is preliminary data.</text>
</comment>
<dbReference type="GO" id="GO:0006633">
    <property type="term" value="P:fatty acid biosynthetic process"/>
    <property type="evidence" value="ECO:0007669"/>
    <property type="project" value="InterPro"/>
</dbReference>
<dbReference type="GO" id="GO:0004312">
    <property type="term" value="F:fatty acid synthase activity"/>
    <property type="evidence" value="ECO:0007669"/>
    <property type="project" value="InterPro"/>
</dbReference>
<dbReference type="PANTHER" id="PTHR43841:SF1">
    <property type="entry name" value="3-HYDROXYACYL-THIOESTER DEHYDRATASE X"/>
    <property type="match status" value="1"/>
</dbReference>
<dbReference type="InterPro" id="IPR003965">
    <property type="entry name" value="Fatty_acid_synthase"/>
</dbReference>